<dbReference type="Pfam" id="PF10797">
    <property type="entry name" value="YhfT"/>
    <property type="match status" value="1"/>
</dbReference>
<keyword evidence="1" id="KW-0812">Transmembrane</keyword>
<name>I8R1Y0_9THEO</name>
<feature type="transmembrane region" description="Helical" evidence="1">
    <location>
        <begin position="88"/>
        <end position="116"/>
    </location>
</feature>
<evidence type="ECO:0000313" key="2">
    <source>
        <dbReference type="EMBL" id="EIV99384.1"/>
    </source>
</evidence>
<feature type="transmembrane region" description="Helical" evidence="1">
    <location>
        <begin position="128"/>
        <end position="153"/>
    </location>
</feature>
<feature type="transmembrane region" description="Helical" evidence="1">
    <location>
        <begin position="422"/>
        <end position="442"/>
    </location>
</feature>
<dbReference type="EMBL" id="CM001486">
    <property type="protein sequence ID" value="EIV99384.1"/>
    <property type="molecule type" value="Genomic_DNA"/>
</dbReference>
<evidence type="ECO:0008006" key="4">
    <source>
        <dbReference type="Google" id="ProtNLM"/>
    </source>
</evidence>
<reference evidence="2 3" key="1">
    <citation type="submission" date="2012-02" db="EMBL/GenBank/DDBJ databases">
        <title>Improved High-Quality Draft sequence of Thermoanaerobacter siderophilus SR4.</title>
        <authorList>
            <consortium name="US DOE Joint Genome Institute"/>
            <person name="Lucas S."/>
            <person name="Han J."/>
            <person name="Lapidus A."/>
            <person name="Cheng J.-F."/>
            <person name="Goodwin L."/>
            <person name="Pitluck S."/>
            <person name="Peters L."/>
            <person name="Detter J.C."/>
            <person name="Han C."/>
            <person name="Tapia R."/>
            <person name="Land M."/>
            <person name="Hauser L."/>
            <person name="Kyrpides N."/>
            <person name="Ivanova N."/>
            <person name="Pagani I."/>
            <person name="Hemme C."/>
            <person name="Woyke T."/>
        </authorList>
    </citation>
    <scope>NUCLEOTIDE SEQUENCE [LARGE SCALE GENOMIC DNA]</scope>
    <source>
        <strain evidence="2 3">SR4</strain>
    </source>
</reference>
<evidence type="ECO:0000256" key="1">
    <source>
        <dbReference type="SAM" id="Phobius"/>
    </source>
</evidence>
<dbReference type="HOGENOM" id="CLU_051800_0_0_9"/>
<proteinExistence type="predicted"/>
<feature type="transmembrane region" description="Helical" evidence="1">
    <location>
        <begin position="299"/>
        <end position="317"/>
    </location>
</feature>
<dbReference type="RefSeq" id="WP_006569329.1">
    <property type="nucleotide sequence ID" value="NZ_CM001486.1"/>
</dbReference>
<protein>
    <recommendedName>
        <fullName evidence="4">Transport system permease protein</fullName>
    </recommendedName>
</protein>
<organism evidence="2 3">
    <name type="scientific">Thermoanaerobacter siderophilus SR4</name>
    <dbReference type="NCBI Taxonomy" id="880478"/>
    <lineage>
        <taxon>Bacteria</taxon>
        <taxon>Bacillati</taxon>
        <taxon>Bacillota</taxon>
        <taxon>Clostridia</taxon>
        <taxon>Thermoanaerobacterales</taxon>
        <taxon>Thermoanaerobacteraceae</taxon>
        <taxon>Thermoanaerobacter</taxon>
    </lineage>
</organism>
<feature type="transmembrane region" description="Helical" evidence="1">
    <location>
        <begin position="232"/>
        <end position="252"/>
    </location>
</feature>
<feature type="transmembrane region" description="Helical" evidence="1">
    <location>
        <begin position="329"/>
        <end position="349"/>
    </location>
</feature>
<sequence>MLVKLVIVGVLCALTSLASHFGRAVFHDGIRPIMPEYYQGRMKRSEMTAVAFGLSAGFVVSMGIAFTLSSKLLNPWLLFLPTDILGVLAPYSWLAAILGAGWGIGVTAFFDILVVLFKAMPVNILDPFSALSSPVIAGFALFPVLAIFLQFGWRKGLITLVLELIARQLAALKIITVGGTPIYAEALEMFIGVIMLVVFAILKDIKANKDNTSNISGENIFAVNTKRIFDSLPLLMIIGGLVSLISNMKWFAGSEVDFQLLSQIYATGNNQQLISVAAADFVRGLAFLPLIVTTSLASGVYGVVGLTFVYPVGYWLAPALFGDGVFGHIMAFVLGALTILVEVSALRLIGVGLEKFPSIREASDNIRTAMNNVLEIALLIGSAMAVLNMNPAGVEGQNWLAFAIFVALYMINEALGRPIIRLASPPLAAIITGILVNVFYLLHLM</sequence>
<feature type="transmembrane region" description="Helical" evidence="1">
    <location>
        <begin position="6"/>
        <end position="26"/>
    </location>
</feature>
<feature type="transmembrane region" description="Helical" evidence="1">
    <location>
        <begin position="399"/>
        <end position="415"/>
    </location>
</feature>
<dbReference type="PATRIC" id="fig|880478.3.peg.959"/>
<feature type="transmembrane region" description="Helical" evidence="1">
    <location>
        <begin position="182"/>
        <end position="202"/>
    </location>
</feature>
<dbReference type="InterPro" id="IPR019733">
    <property type="entry name" value="Uncharacterised_YhfT"/>
</dbReference>
<feature type="transmembrane region" description="Helical" evidence="1">
    <location>
        <begin position="47"/>
        <end position="68"/>
    </location>
</feature>
<evidence type="ECO:0000313" key="3">
    <source>
        <dbReference type="Proteomes" id="UP000005110"/>
    </source>
</evidence>
<keyword evidence="1" id="KW-1133">Transmembrane helix</keyword>
<dbReference type="Proteomes" id="UP000005110">
    <property type="component" value="Chromosome"/>
</dbReference>
<keyword evidence="3" id="KW-1185">Reference proteome</keyword>
<dbReference type="AlphaFoldDB" id="I8R1Y0"/>
<feature type="transmembrane region" description="Helical" evidence="1">
    <location>
        <begin position="272"/>
        <end position="292"/>
    </location>
</feature>
<keyword evidence="1" id="KW-0472">Membrane</keyword>
<feature type="transmembrane region" description="Helical" evidence="1">
    <location>
        <begin position="369"/>
        <end position="387"/>
    </location>
</feature>
<accession>I8R1Y0</accession>
<gene>
    <name evidence="2" type="ORF">ThesiDRAFT1_0358</name>
</gene>